<dbReference type="AlphaFoldDB" id="X1FZ59"/>
<evidence type="ECO:0000259" key="1">
    <source>
        <dbReference type="Pfam" id="PF13229"/>
    </source>
</evidence>
<dbReference type="InterPro" id="IPR006626">
    <property type="entry name" value="PbH1"/>
</dbReference>
<feature type="non-terminal residue" evidence="2">
    <location>
        <position position="1"/>
    </location>
</feature>
<protein>
    <recommendedName>
        <fullName evidence="1">Right handed beta helix domain-containing protein</fullName>
    </recommendedName>
</protein>
<dbReference type="InterPro" id="IPR011050">
    <property type="entry name" value="Pectin_lyase_fold/virulence"/>
</dbReference>
<proteinExistence type="predicted"/>
<dbReference type="Gene3D" id="2.160.20.10">
    <property type="entry name" value="Single-stranded right-handed beta-helix, Pectin lyase-like"/>
    <property type="match status" value="1"/>
</dbReference>
<sequence length="377" mass="39382">ARDFTLVVAADDSGVIGKASADYICDGVDDDVQINAALNALPAEGGRVALLEGIYVLADPIVIPDDDITLNGQGVSTLIDGDGLADGEHAIEISGMEDVWIGSLSIQTDNGGGNDSDCVAISDGSHDFIIGKIVFVDSDSDAININGTSIWGGTIANCNIVNGDDYGVLVDIGGGSSTRYINITNNLIESVGLDGIRFSDTGSHDYNQIISNILHNNGGSAIRVYDTNGIVINDNNVHTVGGYGICLDTTHYSEINNNSTFNTQLASIYLDGCDANNIVGNNLDSTSGADTEDCIYVDGDENVVSGNYINEPERSGVYVAGHENIISNNVIVDAHLNGINIRDDDNIIEGNLISGAGQKTAGTYHGIILSTDADRCS</sequence>
<feature type="domain" description="Right handed beta helix" evidence="1">
    <location>
        <begin position="178"/>
        <end position="287"/>
    </location>
</feature>
<dbReference type="EMBL" id="BARU01008180">
    <property type="protein sequence ID" value="GAH37845.1"/>
    <property type="molecule type" value="Genomic_DNA"/>
</dbReference>
<gene>
    <name evidence="2" type="ORF">S03H2_16048</name>
</gene>
<dbReference type="InterPro" id="IPR039448">
    <property type="entry name" value="Beta_helix"/>
</dbReference>
<name>X1FZ59_9ZZZZ</name>
<dbReference type="SMART" id="SM00710">
    <property type="entry name" value="PbH1"/>
    <property type="match status" value="8"/>
</dbReference>
<dbReference type="Pfam" id="PF13229">
    <property type="entry name" value="Beta_helix"/>
    <property type="match status" value="1"/>
</dbReference>
<organism evidence="2">
    <name type="scientific">marine sediment metagenome</name>
    <dbReference type="NCBI Taxonomy" id="412755"/>
    <lineage>
        <taxon>unclassified sequences</taxon>
        <taxon>metagenomes</taxon>
        <taxon>ecological metagenomes</taxon>
    </lineage>
</organism>
<dbReference type="InterPro" id="IPR012334">
    <property type="entry name" value="Pectin_lyas_fold"/>
</dbReference>
<accession>X1FZ59</accession>
<reference evidence="2" key="1">
    <citation type="journal article" date="2014" name="Front. Microbiol.">
        <title>High frequency of phylogenetically diverse reductive dehalogenase-homologous genes in deep subseafloor sedimentary metagenomes.</title>
        <authorList>
            <person name="Kawai M."/>
            <person name="Futagami T."/>
            <person name="Toyoda A."/>
            <person name="Takaki Y."/>
            <person name="Nishi S."/>
            <person name="Hori S."/>
            <person name="Arai W."/>
            <person name="Tsubouchi T."/>
            <person name="Morono Y."/>
            <person name="Uchiyama I."/>
            <person name="Ito T."/>
            <person name="Fujiyama A."/>
            <person name="Inagaki F."/>
            <person name="Takami H."/>
        </authorList>
    </citation>
    <scope>NUCLEOTIDE SEQUENCE</scope>
    <source>
        <strain evidence="2">Expedition CK06-06</strain>
    </source>
</reference>
<evidence type="ECO:0000313" key="2">
    <source>
        <dbReference type="EMBL" id="GAH37845.1"/>
    </source>
</evidence>
<feature type="non-terminal residue" evidence="2">
    <location>
        <position position="377"/>
    </location>
</feature>
<comment type="caution">
    <text evidence="2">The sequence shown here is derived from an EMBL/GenBank/DDBJ whole genome shotgun (WGS) entry which is preliminary data.</text>
</comment>
<dbReference type="SUPFAM" id="SSF51126">
    <property type="entry name" value="Pectin lyase-like"/>
    <property type="match status" value="1"/>
</dbReference>